<reference evidence="1" key="1">
    <citation type="submission" date="2020-03" db="EMBL/GenBank/DDBJ databases">
        <title>The deep terrestrial virosphere.</title>
        <authorList>
            <person name="Holmfeldt K."/>
            <person name="Nilsson E."/>
            <person name="Simone D."/>
            <person name="Lopez-Fernandez M."/>
            <person name="Wu X."/>
            <person name="de Brujin I."/>
            <person name="Lundin D."/>
            <person name="Andersson A."/>
            <person name="Bertilsson S."/>
            <person name="Dopson M."/>
        </authorList>
    </citation>
    <scope>NUCLEOTIDE SEQUENCE</scope>
    <source>
        <strain evidence="1">MM415B03695</strain>
    </source>
</reference>
<proteinExistence type="predicted"/>
<gene>
    <name evidence="1" type="ORF">MM415B03695_0004</name>
</gene>
<organism evidence="1">
    <name type="scientific">viral metagenome</name>
    <dbReference type="NCBI Taxonomy" id="1070528"/>
    <lineage>
        <taxon>unclassified sequences</taxon>
        <taxon>metagenomes</taxon>
        <taxon>organismal metagenomes</taxon>
    </lineage>
</organism>
<name>A0A6M3LI16_9ZZZZ</name>
<dbReference type="AlphaFoldDB" id="A0A6M3LI16"/>
<dbReference type="EMBL" id="MT143274">
    <property type="protein sequence ID" value="QJA94947.1"/>
    <property type="molecule type" value="Genomic_DNA"/>
</dbReference>
<accession>A0A6M3LI16</accession>
<evidence type="ECO:0000313" key="1">
    <source>
        <dbReference type="EMBL" id="QJA94947.1"/>
    </source>
</evidence>
<sequence length="54" mass="6591">MGFKWEVYIWKQFIDKHGTGWHYELFFQGGSLLTTCWMMIKAKRSSTCVKLEWR</sequence>
<protein>
    <submittedName>
        <fullName evidence="1">Uncharacterized protein</fullName>
    </submittedName>
</protein>